<organism evidence="2 3">
    <name type="scientific">Conidiobolus coronatus (strain ATCC 28846 / CBS 209.66 / NRRL 28638)</name>
    <name type="common">Delacroixia coronata</name>
    <dbReference type="NCBI Taxonomy" id="796925"/>
    <lineage>
        <taxon>Eukaryota</taxon>
        <taxon>Fungi</taxon>
        <taxon>Fungi incertae sedis</taxon>
        <taxon>Zoopagomycota</taxon>
        <taxon>Entomophthoromycotina</taxon>
        <taxon>Entomophthoromycetes</taxon>
        <taxon>Entomophthorales</taxon>
        <taxon>Ancylistaceae</taxon>
        <taxon>Conidiobolus</taxon>
    </lineage>
</organism>
<reference evidence="2 3" key="1">
    <citation type="journal article" date="2015" name="Genome Biol. Evol.">
        <title>Phylogenomic analyses indicate that early fungi evolved digesting cell walls of algal ancestors of land plants.</title>
        <authorList>
            <person name="Chang Y."/>
            <person name="Wang S."/>
            <person name="Sekimoto S."/>
            <person name="Aerts A.L."/>
            <person name="Choi C."/>
            <person name="Clum A."/>
            <person name="LaButti K.M."/>
            <person name="Lindquist E.A."/>
            <person name="Yee Ngan C."/>
            <person name="Ohm R.A."/>
            <person name="Salamov A.A."/>
            <person name="Grigoriev I.V."/>
            <person name="Spatafora J.W."/>
            <person name="Berbee M.L."/>
        </authorList>
    </citation>
    <scope>NUCLEOTIDE SEQUENCE [LARGE SCALE GENOMIC DNA]</scope>
    <source>
        <strain evidence="2 3">NRRL 28638</strain>
    </source>
</reference>
<proteinExistence type="predicted"/>
<dbReference type="EMBL" id="KQ964576">
    <property type="protein sequence ID" value="KXN68436.1"/>
    <property type="molecule type" value="Genomic_DNA"/>
</dbReference>
<name>A0A137P068_CONC2</name>
<keyword evidence="1" id="KW-0812">Transmembrane</keyword>
<keyword evidence="1" id="KW-0472">Membrane</keyword>
<evidence type="ECO:0000256" key="1">
    <source>
        <dbReference type="SAM" id="Phobius"/>
    </source>
</evidence>
<sequence length="115" mass="12818">MLGYLIGAGVGFVIIVLICIWKFGFRKTSGESDEERNHVRMHAYDGNLIFTNLGSNQAVNNNPYPEQDDPASHRLLPADSAHVQIPIPSSELNQVQAQIPIVPQEHIDRPPTYNN</sequence>
<dbReference type="AlphaFoldDB" id="A0A137P068"/>
<feature type="transmembrane region" description="Helical" evidence="1">
    <location>
        <begin position="6"/>
        <end position="25"/>
    </location>
</feature>
<protein>
    <submittedName>
        <fullName evidence="2">Uncharacterized protein</fullName>
    </submittedName>
</protein>
<evidence type="ECO:0000313" key="3">
    <source>
        <dbReference type="Proteomes" id="UP000070444"/>
    </source>
</evidence>
<accession>A0A137P068</accession>
<evidence type="ECO:0000313" key="2">
    <source>
        <dbReference type="EMBL" id="KXN68436.1"/>
    </source>
</evidence>
<gene>
    <name evidence="2" type="ORF">CONCODRAFT_9328</name>
</gene>
<dbReference type="Proteomes" id="UP000070444">
    <property type="component" value="Unassembled WGS sequence"/>
</dbReference>
<keyword evidence="3" id="KW-1185">Reference proteome</keyword>
<keyword evidence="1" id="KW-1133">Transmembrane helix</keyword>